<evidence type="ECO:0000313" key="4">
    <source>
        <dbReference type="Proteomes" id="UP001153737"/>
    </source>
</evidence>
<evidence type="ECO:0000256" key="2">
    <source>
        <dbReference type="SAM" id="MobiDB-lite"/>
    </source>
</evidence>
<evidence type="ECO:0000256" key="1">
    <source>
        <dbReference type="SAM" id="Coils"/>
    </source>
</evidence>
<reference evidence="3" key="1">
    <citation type="submission" date="2022-01" db="EMBL/GenBank/DDBJ databases">
        <authorList>
            <person name="King R."/>
        </authorList>
    </citation>
    <scope>NUCLEOTIDE SEQUENCE</scope>
</reference>
<dbReference type="Proteomes" id="UP001153737">
    <property type="component" value="Chromosome 1"/>
</dbReference>
<name>A0A9N9S766_PHACE</name>
<protein>
    <submittedName>
        <fullName evidence="3">Uncharacterized protein</fullName>
    </submittedName>
</protein>
<dbReference type="EMBL" id="OU896707">
    <property type="protein sequence ID" value="CAG9812762.1"/>
    <property type="molecule type" value="Genomic_DNA"/>
</dbReference>
<dbReference type="Gene3D" id="1.20.5.490">
    <property type="entry name" value="Single helix bin"/>
    <property type="match status" value="1"/>
</dbReference>
<proteinExistence type="predicted"/>
<sequence>MRVCFGTLCFSSRLNRNSAADEEAVHRPPPVQSSVNGGCAINKMADLEELQAQLAEKDSTIADLRRRLAAVDLELMREQRVRELQLALDRRDRDLLNLRSQLDKFQSVFRVHNPASPKRAAVGAAGGRPRKQRAGISAEPQSEATLLELSKQTFETMKTRQQNMLNYREDIQCSI</sequence>
<evidence type="ECO:0000313" key="3">
    <source>
        <dbReference type="EMBL" id="CAG9812762.1"/>
    </source>
</evidence>
<keyword evidence="4" id="KW-1185">Reference proteome</keyword>
<organism evidence="3 4">
    <name type="scientific">Phaedon cochleariae</name>
    <name type="common">Mustard beetle</name>
    <dbReference type="NCBI Taxonomy" id="80249"/>
    <lineage>
        <taxon>Eukaryota</taxon>
        <taxon>Metazoa</taxon>
        <taxon>Ecdysozoa</taxon>
        <taxon>Arthropoda</taxon>
        <taxon>Hexapoda</taxon>
        <taxon>Insecta</taxon>
        <taxon>Pterygota</taxon>
        <taxon>Neoptera</taxon>
        <taxon>Endopterygota</taxon>
        <taxon>Coleoptera</taxon>
        <taxon>Polyphaga</taxon>
        <taxon>Cucujiformia</taxon>
        <taxon>Chrysomeloidea</taxon>
        <taxon>Chrysomelidae</taxon>
        <taxon>Chrysomelinae</taxon>
        <taxon>Chrysomelini</taxon>
        <taxon>Phaedon</taxon>
    </lineage>
</organism>
<dbReference type="OrthoDB" id="6130192at2759"/>
<keyword evidence="1" id="KW-0175">Coiled coil</keyword>
<reference evidence="3" key="2">
    <citation type="submission" date="2022-10" db="EMBL/GenBank/DDBJ databases">
        <authorList>
            <consortium name="ENA_rothamsted_submissions"/>
            <consortium name="culmorum"/>
            <person name="King R."/>
        </authorList>
    </citation>
    <scope>NUCLEOTIDE SEQUENCE</scope>
</reference>
<accession>A0A9N9S766</accession>
<gene>
    <name evidence="3" type="ORF">PHAECO_LOCUS126</name>
</gene>
<dbReference type="AlphaFoldDB" id="A0A9N9S766"/>
<feature type="coiled-coil region" evidence="1">
    <location>
        <begin position="47"/>
        <end position="81"/>
    </location>
</feature>
<feature type="region of interest" description="Disordered" evidence="2">
    <location>
        <begin position="116"/>
        <end position="140"/>
    </location>
</feature>